<dbReference type="RefSeq" id="WP_201431938.1">
    <property type="nucleotide sequence ID" value="NZ_JAEQBW010000007.1"/>
</dbReference>
<dbReference type="SUPFAM" id="SSF53335">
    <property type="entry name" value="S-adenosyl-L-methionine-dependent methyltransferases"/>
    <property type="match status" value="1"/>
</dbReference>
<accession>A0A934X0I5</accession>
<name>A0A934X0I5_9BACT</name>
<organism evidence="2 3">
    <name type="scientific">Marivirga aurantiaca</name>
    <dbReference type="NCBI Taxonomy" id="2802615"/>
    <lineage>
        <taxon>Bacteria</taxon>
        <taxon>Pseudomonadati</taxon>
        <taxon>Bacteroidota</taxon>
        <taxon>Cytophagia</taxon>
        <taxon>Cytophagales</taxon>
        <taxon>Marivirgaceae</taxon>
        <taxon>Marivirga</taxon>
    </lineage>
</organism>
<dbReference type="EMBL" id="JAEQBW010000007">
    <property type="protein sequence ID" value="MBK6266256.1"/>
    <property type="molecule type" value="Genomic_DNA"/>
</dbReference>
<dbReference type="GO" id="GO:0032259">
    <property type="term" value="P:methylation"/>
    <property type="evidence" value="ECO:0007669"/>
    <property type="project" value="UniProtKB-KW"/>
</dbReference>
<evidence type="ECO:0000259" key="1">
    <source>
        <dbReference type="Pfam" id="PF08241"/>
    </source>
</evidence>
<comment type="caution">
    <text evidence="2">The sequence shown here is derived from an EMBL/GenBank/DDBJ whole genome shotgun (WGS) entry which is preliminary data.</text>
</comment>
<sequence>MTEFWEANFIDKQEMWGFEPAKSALLTKDLFVENGVSNMLIPGIGYGRNAQIFRDNGMTVTGIEISRTAIDLAKKHYGTDLNIYHGSVTDMPFDDKKYDGIFCYALIHLLDNNERAELINNCYNQLNESGYMVFTAVTKEAANFGKGKRISKDRYEFHEGAKIFYYDKEAVQAEFSKAGLVEIIDVNENQPMFLIKCRKV</sequence>
<evidence type="ECO:0000313" key="3">
    <source>
        <dbReference type="Proteomes" id="UP000611723"/>
    </source>
</evidence>
<dbReference type="AlphaFoldDB" id="A0A934X0I5"/>
<dbReference type="Proteomes" id="UP000611723">
    <property type="component" value="Unassembled WGS sequence"/>
</dbReference>
<reference evidence="2" key="1">
    <citation type="submission" date="2021-01" db="EMBL/GenBank/DDBJ databases">
        <title>Marivirga aurantiaca sp. nov., isolated from intertidal surface sediments.</title>
        <authorList>
            <person name="Zhang M."/>
        </authorList>
    </citation>
    <scope>NUCLEOTIDE SEQUENCE</scope>
    <source>
        <strain evidence="2">S37H4</strain>
    </source>
</reference>
<dbReference type="CDD" id="cd02440">
    <property type="entry name" value="AdoMet_MTases"/>
    <property type="match status" value="1"/>
</dbReference>
<dbReference type="Gene3D" id="3.40.50.150">
    <property type="entry name" value="Vaccinia Virus protein VP39"/>
    <property type="match status" value="1"/>
</dbReference>
<evidence type="ECO:0000313" key="2">
    <source>
        <dbReference type="EMBL" id="MBK6266256.1"/>
    </source>
</evidence>
<dbReference type="InterPro" id="IPR029063">
    <property type="entry name" value="SAM-dependent_MTases_sf"/>
</dbReference>
<gene>
    <name evidence="2" type="ORF">JKA74_14515</name>
</gene>
<dbReference type="InterPro" id="IPR013216">
    <property type="entry name" value="Methyltransf_11"/>
</dbReference>
<keyword evidence="2" id="KW-0489">Methyltransferase</keyword>
<protein>
    <submittedName>
        <fullName evidence="2">Class I SAM-dependent methyltransferase</fullName>
    </submittedName>
</protein>
<keyword evidence="2" id="KW-0808">Transferase</keyword>
<keyword evidence="3" id="KW-1185">Reference proteome</keyword>
<dbReference type="GO" id="GO:0008757">
    <property type="term" value="F:S-adenosylmethionine-dependent methyltransferase activity"/>
    <property type="evidence" value="ECO:0007669"/>
    <property type="project" value="InterPro"/>
</dbReference>
<proteinExistence type="predicted"/>
<dbReference type="Pfam" id="PF08241">
    <property type="entry name" value="Methyltransf_11"/>
    <property type="match status" value="1"/>
</dbReference>
<feature type="domain" description="Methyltransferase type 11" evidence="1">
    <location>
        <begin position="43"/>
        <end position="134"/>
    </location>
</feature>